<sequence length="610" mass="62358">MATDRWEACPRRQRGAIGLMAALVMVLLVACIVVALDTGRLYMQKQNLQRVVDMAALDTVAGANLMDGTASAELQNLAEESAALNDFSVAPGEREIETAQGKIEILNGVNHFSDDGRGPAVQVLARHRVPASLVANLAALMPGTEVESYVWLEAEAVAQQSGVVAFSAGTSLLTADLSGSPLLGPVLQGLLGSDVDISAVSFTGLANLGVSLLDLIQASANVGTMDELLDLPIGIGGNDGLASLAISALEAGAAGGQVLTASSREALEALTLVSLGDIRLGEILAVNTPEGERANALGALISVGDLLNSAIFLANRDSAVSIPDLEVSLGRVVVADIALDIIQPPQIAIGPPGCIDGHLPPCSIADADGRYWQTQATPAQLELDLALALDLIGLARLSLDLDLSGANGVAGIERVERLIDKGYRLEVGAMTSPLDIAAAIDLSLLPGFEGLLSLSVETEEGTASGAVAAGYVSDSVEWPGMADGSASTTLTSGLDGVADFLETLLTGLNVSISLGPDAEQEQSCSGFLGCLIGGITDLLSPVLDAVNDLLDFVVDDLLDLASSLGTILAGLTSEVLSPLIEPLLEGLGIGVAEIEVHIIEVEVGGAELAL</sequence>
<reference evidence="3 5" key="1">
    <citation type="submission" date="2019-07" db="EMBL/GenBank/DDBJ databases">
        <title>Whole genome shotgun sequence of Halomonas pacifica NBRC 102220.</title>
        <authorList>
            <person name="Hosoyama A."/>
            <person name="Uohara A."/>
            <person name="Ohji S."/>
            <person name="Ichikawa N."/>
        </authorList>
    </citation>
    <scope>NUCLEOTIDE SEQUENCE [LARGE SCALE GENOMIC DNA]</scope>
    <source>
        <strain evidence="3 5">NBRC 102220</strain>
    </source>
</reference>
<reference evidence="4 6" key="2">
    <citation type="submission" date="2020-12" db="EMBL/GenBank/DDBJ databases">
        <title>Draft genome sequence of Halomonas pacifica strain CARE-V15.</title>
        <authorList>
            <person name="Vignesh N."/>
            <person name="Thabitha A."/>
            <person name="Saravanan R."/>
            <person name="Manigandan V."/>
        </authorList>
    </citation>
    <scope>NUCLEOTIDE SEQUENCE [LARGE SCALE GENOMIC DNA]</scope>
    <source>
        <strain evidence="4 6">CARE-V15</strain>
    </source>
</reference>
<feature type="transmembrane region" description="Helical" evidence="1">
    <location>
        <begin position="15"/>
        <end position="36"/>
    </location>
</feature>
<name>A0A510X9Z7_9GAMM</name>
<dbReference type="PROSITE" id="PS51257">
    <property type="entry name" value="PROKAR_LIPOPROTEIN"/>
    <property type="match status" value="1"/>
</dbReference>
<evidence type="ECO:0000313" key="4">
    <source>
        <dbReference type="EMBL" id="MBH8581512.1"/>
    </source>
</evidence>
<comment type="caution">
    <text evidence="3">The sequence shown here is derived from an EMBL/GenBank/DDBJ whole genome shotgun (WGS) entry which is preliminary data.</text>
</comment>
<proteinExistence type="predicted"/>
<dbReference type="OrthoDB" id="5720484at2"/>
<evidence type="ECO:0000259" key="2">
    <source>
        <dbReference type="Pfam" id="PF13400"/>
    </source>
</evidence>
<keyword evidence="5" id="KW-1185">Reference proteome</keyword>
<dbReference type="Pfam" id="PF13400">
    <property type="entry name" value="Tad"/>
    <property type="match status" value="1"/>
</dbReference>
<evidence type="ECO:0000313" key="3">
    <source>
        <dbReference type="EMBL" id="GEK47841.1"/>
    </source>
</evidence>
<keyword evidence="1" id="KW-0472">Membrane</keyword>
<evidence type="ECO:0000313" key="5">
    <source>
        <dbReference type="Proteomes" id="UP000321275"/>
    </source>
</evidence>
<dbReference type="EMBL" id="BJUK01000022">
    <property type="protein sequence ID" value="GEK47841.1"/>
    <property type="molecule type" value="Genomic_DNA"/>
</dbReference>
<organism evidence="3 5">
    <name type="scientific">Bisbaumannia pacifica</name>
    <dbReference type="NCBI Taxonomy" id="77098"/>
    <lineage>
        <taxon>Bacteria</taxon>
        <taxon>Pseudomonadati</taxon>
        <taxon>Pseudomonadota</taxon>
        <taxon>Gammaproteobacteria</taxon>
        <taxon>Oceanospirillales</taxon>
        <taxon>Halomonadaceae</taxon>
        <taxon>Bisbaumannia</taxon>
    </lineage>
</organism>
<dbReference type="Proteomes" id="UP000651738">
    <property type="component" value="Unassembled WGS sequence"/>
</dbReference>
<protein>
    <recommendedName>
        <fullName evidence="2">Putative Flp pilus-assembly TadG-like N-terminal domain-containing protein</fullName>
    </recommendedName>
</protein>
<feature type="domain" description="Putative Flp pilus-assembly TadG-like N-terminal" evidence="2">
    <location>
        <begin position="15"/>
        <end position="58"/>
    </location>
</feature>
<dbReference type="AlphaFoldDB" id="A0A510X9Z7"/>
<gene>
    <name evidence="3" type="primary">tadG</name>
    <name evidence="3" type="ORF">HPA02_21240</name>
    <name evidence="4" type="ORF">I7V36_15545</name>
</gene>
<dbReference type="Proteomes" id="UP000321275">
    <property type="component" value="Unassembled WGS sequence"/>
</dbReference>
<evidence type="ECO:0000313" key="6">
    <source>
        <dbReference type="Proteomes" id="UP000651738"/>
    </source>
</evidence>
<keyword evidence="1" id="KW-1133">Transmembrane helix</keyword>
<evidence type="ECO:0000256" key="1">
    <source>
        <dbReference type="SAM" id="Phobius"/>
    </source>
</evidence>
<keyword evidence="1" id="KW-0812">Transmembrane</keyword>
<dbReference type="InterPro" id="IPR028087">
    <property type="entry name" value="Tad_N"/>
</dbReference>
<dbReference type="EMBL" id="JAEDAF010000017">
    <property type="protein sequence ID" value="MBH8581512.1"/>
    <property type="molecule type" value="Genomic_DNA"/>
</dbReference>
<dbReference type="RefSeq" id="WP_146803180.1">
    <property type="nucleotide sequence ID" value="NZ_BJUK01000022.1"/>
</dbReference>
<accession>A0A510X9Z7</accession>